<feature type="domain" description="DDHD" evidence="2">
    <location>
        <begin position="1"/>
        <end position="178"/>
    </location>
</feature>
<dbReference type="EMBL" id="ML119752">
    <property type="protein sequence ID" value="RPA76039.1"/>
    <property type="molecule type" value="Genomic_DNA"/>
</dbReference>
<accession>A0A3N4HQQ3</accession>
<dbReference type="Proteomes" id="UP000275078">
    <property type="component" value="Unassembled WGS sequence"/>
</dbReference>
<dbReference type="AlphaFoldDB" id="A0A3N4HQQ3"/>
<protein>
    <recommendedName>
        <fullName evidence="2">DDHD domain-containing protein</fullName>
    </recommendedName>
</protein>
<name>A0A3N4HQQ3_ASCIM</name>
<dbReference type="GO" id="GO:0046872">
    <property type="term" value="F:metal ion binding"/>
    <property type="evidence" value="ECO:0007669"/>
    <property type="project" value="InterPro"/>
</dbReference>
<sequence length="220" mass="23241">PLIAPQTARLKPQALPYIKKNFLSTASGWSGGVGESIQQGVSGWWRGIASKMLSRSMGIDDSQTEQSAEGMMRSDSGLSLPESLDANGTGTSRPTTASKKNSDESTIPTLEGLTSIPAPQAIPPAAKDALGKWNPLKRVDYAIQEGTFEISLIASIASHLGYWADEDVAHFMLGQLLSGEKEEGEEMWLGEGEEGDISGAFEAFGKRGIGKSGGGGGKRR</sequence>
<feature type="compositionally biased region" description="Polar residues" evidence="1">
    <location>
        <begin position="86"/>
        <end position="108"/>
    </location>
</feature>
<dbReference type="GO" id="GO:0004620">
    <property type="term" value="F:phospholipase activity"/>
    <property type="evidence" value="ECO:0007669"/>
    <property type="project" value="TreeGrafter"/>
</dbReference>
<dbReference type="PROSITE" id="PS51043">
    <property type="entry name" value="DDHD"/>
    <property type="match status" value="1"/>
</dbReference>
<proteinExistence type="predicted"/>
<organism evidence="3 4">
    <name type="scientific">Ascobolus immersus RN42</name>
    <dbReference type="NCBI Taxonomy" id="1160509"/>
    <lineage>
        <taxon>Eukaryota</taxon>
        <taxon>Fungi</taxon>
        <taxon>Dikarya</taxon>
        <taxon>Ascomycota</taxon>
        <taxon>Pezizomycotina</taxon>
        <taxon>Pezizomycetes</taxon>
        <taxon>Pezizales</taxon>
        <taxon>Ascobolaceae</taxon>
        <taxon>Ascobolus</taxon>
    </lineage>
</organism>
<evidence type="ECO:0000313" key="4">
    <source>
        <dbReference type="Proteomes" id="UP000275078"/>
    </source>
</evidence>
<keyword evidence="4" id="KW-1185">Reference proteome</keyword>
<feature type="region of interest" description="Disordered" evidence="1">
    <location>
        <begin position="56"/>
        <end position="119"/>
    </location>
</feature>
<dbReference type="GO" id="GO:0005737">
    <property type="term" value="C:cytoplasm"/>
    <property type="evidence" value="ECO:0007669"/>
    <property type="project" value="TreeGrafter"/>
</dbReference>
<dbReference type="PANTHER" id="PTHR23509">
    <property type="entry name" value="PA-PL1 PHOSPHOLIPASE FAMILY"/>
    <property type="match status" value="1"/>
</dbReference>
<gene>
    <name evidence="3" type="ORF">BJ508DRAFT_331528</name>
</gene>
<evidence type="ECO:0000313" key="3">
    <source>
        <dbReference type="EMBL" id="RPA76039.1"/>
    </source>
</evidence>
<feature type="non-terminal residue" evidence="3">
    <location>
        <position position="1"/>
    </location>
</feature>
<evidence type="ECO:0000256" key="1">
    <source>
        <dbReference type="SAM" id="MobiDB-lite"/>
    </source>
</evidence>
<reference evidence="3 4" key="1">
    <citation type="journal article" date="2018" name="Nat. Ecol. Evol.">
        <title>Pezizomycetes genomes reveal the molecular basis of ectomycorrhizal truffle lifestyle.</title>
        <authorList>
            <person name="Murat C."/>
            <person name="Payen T."/>
            <person name="Noel B."/>
            <person name="Kuo A."/>
            <person name="Morin E."/>
            <person name="Chen J."/>
            <person name="Kohler A."/>
            <person name="Krizsan K."/>
            <person name="Balestrini R."/>
            <person name="Da Silva C."/>
            <person name="Montanini B."/>
            <person name="Hainaut M."/>
            <person name="Levati E."/>
            <person name="Barry K.W."/>
            <person name="Belfiori B."/>
            <person name="Cichocki N."/>
            <person name="Clum A."/>
            <person name="Dockter R.B."/>
            <person name="Fauchery L."/>
            <person name="Guy J."/>
            <person name="Iotti M."/>
            <person name="Le Tacon F."/>
            <person name="Lindquist E.A."/>
            <person name="Lipzen A."/>
            <person name="Malagnac F."/>
            <person name="Mello A."/>
            <person name="Molinier V."/>
            <person name="Miyauchi S."/>
            <person name="Poulain J."/>
            <person name="Riccioni C."/>
            <person name="Rubini A."/>
            <person name="Sitrit Y."/>
            <person name="Splivallo R."/>
            <person name="Traeger S."/>
            <person name="Wang M."/>
            <person name="Zifcakova L."/>
            <person name="Wipf D."/>
            <person name="Zambonelli A."/>
            <person name="Paolocci F."/>
            <person name="Nowrousian M."/>
            <person name="Ottonello S."/>
            <person name="Baldrian P."/>
            <person name="Spatafora J.W."/>
            <person name="Henrissat B."/>
            <person name="Nagy L.G."/>
            <person name="Aury J.M."/>
            <person name="Wincker P."/>
            <person name="Grigoriev I.V."/>
            <person name="Bonfante P."/>
            <person name="Martin F.M."/>
        </authorList>
    </citation>
    <scope>NUCLEOTIDE SEQUENCE [LARGE SCALE GENOMIC DNA]</scope>
    <source>
        <strain evidence="3 4">RN42</strain>
    </source>
</reference>
<dbReference type="SMART" id="SM01127">
    <property type="entry name" value="DDHD"/>
    <property type="match status" value="1"/>
</dbReference>
<dbReference type="OrthoDB" id="431378at2759"/>
<dbReference type="InterPro" id="IPR058055">
    <property type="entry name" value="PA-PLA1"/>
</dbReference>
<dbReference type="Pfam" id="PF02862">
    <property type="entry name" value="DDHD"/>
    <property type="match status" value="1"/>
</dbReference>
<evidence type="ECO:0000259" key="2">
    <source>
        <dbReference type="PROSITE" id="PS51043"/>
    </source>
</evidence>
<dbReference type="InterPro" id="IPR004177">
    <property type="entry name" value="DDHD_dom"/>
</dbReference>
<dbReference type="STRING" id="1160509.A0A3N4HQQ3"/>
<dbReference type="PANTHER" id="PTHR23509:SF10">
    <property type="entry name" value="LD21067P"/>
    <property type="match status" value="1"/>
</dbReference>